<keyword evidence="2" id="KW-0472">Membrane</keyword>
<organism evidence="4 5">
    <name type="scientific">Pristionchus pacificus</name>
    <name type="common">Parasitic nematode worm</name>
    <dbReference type="NCBI Taxonomy" id="54126"/>
    <lineage>
        <taxon>Eukaryota</taxon>
        <taxon>Metazoa</taxon>
        <taxon>Ecdysozoa</taxon>
        <taxon>Nematoda</taxon>
        <taxon>Chromadorea</taxon>
        <taxon>Rhabditida</taxon>
        <taxon>Rhabditina</taxon>
        <taxon>Diplogasteromorpha</taxon>
        <taxon>Diplogasteroidea</taxon>
        <taxon>Neodiplogasteridae</taxon>
        <taxon>Pristionchus</taxon>
    </lineage>
</organism>
<gene>
    <name evidence="4" type="primary">WBGene00112889</name>
</gene>
<proteinExistence type="predicted"/>
<accession>A0A8R1YF16</accession>
<keyword evidence="5" id="KW-1185">Reference proteome</keyword>
<keyword evidence="3" id="KW-0732">Signal</keyword>
<evidence type="ECO:0000313" key="5">
    <source>
        <dbReference type="Proteomes" id="UP000005239"/>
    </source>
</evidence>
<evidence type="ECO:0000256" key="3">
    <source>
        <dbReference type="SAM" id="SignalP"/>
    </source>
</evidence>
<name>A0A2A6B410_PRIPA</name>
<feature type="region of interest" description="Disordered" evidence="1">
    <location>
        <begin position="412"/>
        <end position="481"/>
    </location>
</feature>
<dbReference type="Proteomes" id="UP000005239">
    <property type="component" value="Unassembled WGS sequence"/>
</dbReference>
<feature type="compositionally biased region" description="Basic and acidic residues" evidence="1">
    <location>
        <begin position="568"/>
        <end position="590"/>
    </location>
</feature>
<feature type="region of interest" description="Disordered" evidence="1">
    <location>
        <begin position="500"/>
        <end position="623"/>
    </location>
</feature>
<dbReference type="EnsemblMetazoa" id="PPA23335.1">
    <property type="protein sequence ID" value="PPA23335.1"/>
    <property type="gene ID" value="WBGene00112889"/>
</dbReference>
<evidence type="ECO:0000256" key="2">
    <source>
        <dbReference type="SAM" id="Phobius"/>
    </source>
</evidence>
<feature type="transmembrane region" description="Helical" evidence="2">
    <location>
        <begin position="378"/>
        <end position="404"/>
    </location>
</feature>
<reference evidence="4" key="2">
    <citation type="submission" date="2022-06" db="UniProtKB">
        <authorList>
            <consortium name="EnsemblMetazoa"/>
        </authorList>
    </citation>
    <scope>IDENTIFICATION</scope>
    <source>
        <strain evidence="4">PS312</strain>
    </source>
</reference>
<feature type="chain" id="PRO_5043803210" evidence="3">
    <location>
        <begin position="20"/>
        <end position="623"/>
    </location>
</feature>
<protein>
    <submittedName>
        <fullName evidence="4">Uncharacterized protein</fullName>
    </submittedName>
</protein>
<feature type="compositionally biased region" description="Basic and acidic residues" evidence="1">
    <location>
        <begin position="600"/>
        <end position="623"/>
    </location>
</feature>
<sequence>MITPLRLYLALLAGSRTAAFEFDWTLCDKETACFFGGGGCSPTLTVETAKPTALCDVTLSIRAYNNDKKALLVRLLLQGTALDYGKGASLTVAGHSLSCVAKAGKVAVETSLHEELITHSSDAAHLYCEAIVRLSVAILPAPQPATPAAAVTVAYTDATGAPKTLEMPYAGFHDAIAAAVTCDPGLILFDTALRAINETTRKVPNLRHAASCGKDPLWELVFEPILDKGQTEPAEEIKCVKDATTALWGWHVEKRGGMSMPTVDRFRAHCVASVCLLCATPTPCTEAGCANAKFRAGEKKAGGVTCAQLECPPGHLYSSADNRTASHATCIEVAPNRYSWTIDQVPVDTVQCAKQIEPALPPPPPPPTPVQSQMSNTLVIGVCAGVLGLVFIVIVIYCVVCFILKRKRGKPTLSTTRQSPLEMYTGRTPDSDLEYAMPATGKLTEKTISSKELNNAANKTDKAKDEGKGTAGKNGDGKGKGATTPKAGYCYCFCFEKKTSPSSKTSKTNKKNKQSGKTGRSKTDETDDKRSREPTERDGDTERIPLKPPKGEASKRRAQNTATTKTEASAKDKTKDGETPRHSQEDDKPNSVEPFRNNTKSKEELSKERDDRTQETEKKDKKK</sequence>
<feature type="compositionally biased region" description="Basic and acidic residues" evidence="1">
    <location>
        <begin position="459"/>
        <end position="468"/>
    </location>
</feature>
<reference evidence="5" key="1">
    <citation type="journal article" date="2008" name="Nat. Genet.">
        <title>The Pristionchus pacificus genome provides a unique perspective on nematode lifestyle and parasitism.</title>
        <authorList>
            <person name="Dieterich C."/>
            <person name="Clifton S.W."/>
            <person name="Schuster L.N."/>
            <person name="Chinwalla A."/>
            <person name="Delehaunty K."/>
            <person name="Dinkelacker I."/>
            <person name="Fulton L."/>
            <person name="Fulton R."/>
            <person name="Godfrey J."/>
            <person name="Minx P."/>
            <person name="Mitreva M."/>
            <person name="Roeseler W."/>
            <person name="Tian H."/>
            <person name="Witte H."/>
            <person name="Yang S.P."/>
            <person name="Wilson R.K."/>
            <person name="Sommer R.J."/>
        </authorList>
    </citation>
    <scope>NUCLEOTIDE SEQUENCE [LARGE SCALE GENOMIC DNA]</scope>
    <source>
        <strain evidence="5">PS312</strain>
    </source>
</reference>
<evidence type="ECO:0000313" key="4">
    <source>
        <dbReference type="EnsemblMetazoa" id="PPA23335.1"/>
    </source>
</evidence>
<dbReference type="AlphaFoldDB" id="A0A2A6B410"/>
<feature type="compositionally biased region" description="Basic and acidic residues" evidence="1">
    <location>
        <begin position="521"/>
        <end position="555"/>
    </location>
</feature>
<keyword evidence="2" id="KW-0812">Transmembrane</keyword>
<accession>A0A2A6B410</accession>
<keyword evidence="2" id="KW-1133">Transmembrane helix</keyword>
<feature type="signal peptide" evidence="3">
    <location>
        <begin position="1"/>
        <end position="19"/>
    </location>
</feature>
<evidence type="ECO:0000256" key="1">
    <source>
        <dbReference type="SAM" id="MobiDB-lite"/>
    </source>
</evidence>